<accession>A0A1S2QIT8</accession>
<evidence type="ECO:0000313" key="1">
    <source>
        <dbReference type="EMBL" id="OIK05285.1"/>
    </source>
</evidence>
<dbReference type="AlphaFoldDB" id="A0A1S2QIT8"/>
<organism evidence="1 2">
    <name type="scientific">Streptomyces monashensis</name>
    <dbReference type="NCBI Taxonomy" id="1678012"/>
    <lineage>
        <taxon>Bacteria</taxon>
        <taxon>Bacillati</taxon>
        <taxon>Actinomycetota</taxon>
        <taxon>Actinomycetes</taxon>
        <taxon>Kitasatosporales</taxon>
        <taxon>Streptomycetaceae</taxon>
        <taxon>Streptomyces</taxon>
    </lineage>
</organism>
<dbReference type="RefSeq" id="WP_071381071.1">
    <property type="nucleotide sequence ID" value="NZ_MLYO01000023.1"/>
</dbReference>
<evidence type="ECO:0000313" key="2">
    <source>
        <dbReference type="Proteomes" id="UP000179642"/>
    </source>
</evidence>
<reference evidence="1 2" key="1">
    <citation type="submission" date="2016-10" db="EMBL/GenBank/DDBJ databases">
        <title>Genome sequence of Streptomyces sp. MUSC 1.</title>
        <authorList>
            <person name="Lee L.-H."/>
            <person name="Ser H.-L."/>
            <person name="Law J.W.-F."/>
        </authorList>
    </citation>
    <scope>NUCLEOTIDE SEQUENCE [LARGE SCALE GENOMIC DNA]</scope>
    <source>
        <strain evidence="1 2">MUSC 1</strain>
    </source>
</reference>
<dbReference type="EMBL" id="MLYO01000023">
    <property type="protein sequence ID" value="OIK05285.1"/>
    <property type="molecule type" value="Genomic_DNA"/>
</dbReference>
<gene>
    <name evidence="1" type="ORF">BIV23_13605</name>
</gene>
<keyword evidence="2" id="KW-1185">Reference proteome</keyword>
<sequence length="121" mass="12608">MTHTPWVPASAGHRPAVPEPRHPDCLIRLRFADAVALERADLAFGSLSDLGFADVRSDPATLTLQIAGDAGIESLRAVLAVLDTAAITAEALTVHTHELDDVFAAFTGLPATAGRTAAGRT</sequence>
<evidence type="ECO:0008006" key="3">
    <source>
        <dbReference type="Google" id="ProtNLM"/>
    </source>
</evidence>
<name>A0A1S2QIT8_9ACTN</name>
<dbReference type="Proteomes" id="UP000179642">
    <property type="component" value="Unassembled WGS sequence"/>
</dbReference>
<comment type="caution">
    <text evidence="1">The sequence shown here is derived from an EMBL/GenBank/DDBJ whole genome shotgun (WGS) entry which is preliminary data.</text>
</comment>
<dbReference type="OrthoDB" id="4235651at2"/>
<proteinExistence type="predicted"/>
<protein>
    <recommendedName>
        <fullName evidence="3">ABC transporter</fullName>
    </recommendedName>
</protein>